<dbReference type="EMBL" id="BAABDS010000039">
    <property type="protein sequence ID" value="GAA3718082.1"/>
    <property type="molecule type" value="Genomic_DNA"/>
</dbReference>
<feature type="binding site" evidence="5">
    <location>
        <position position="234"/>
    </location>
    <ligand>
        <name>substrate</name>
    </ligand>
</feature>
<comment type="caution">
    <text evidence="7">The sequence shown here is derived from an EMBL/GenBank/DDBJ whole genome shotgun (WGS) entry which is preliminary data.</text>
</comment>
<dbReference type="Pfam" id="PF00561">
    <property type="entry name" value="Abhydrolase_1"/>
    <property type="match status" value="1"/>
</dbReference>
<evidence type="ECO:0000256" key="3">
    <source>
        <dbReference type="ARBA" id="ARBA00022756"/>
    </source>
</evidence>
<dbReference type="HAMAP" id="MF_01260">
    <property type="entry name" value="Carboxylester"/>
    <property type="match status" value="1"/>
</dbReference>
<comment type="subunit">
    <text evidence="5">Monomer.</text>
</comment>
<dbReference type="InterPro" id="IPR010076">
    <property type="entry name" value="BioH"/>
</dbReference>
<comment type="catalytic activity">
    <reaction evidence="5">
        <text>6-carboxyhexanoyl-[ACP] methyl ester + H2O = 6-carboxyhexanoyl-[ACP] + methanol + H(+)</text>
        <dbReference type="Rhea" id="RHEA:42700"/>
        <dbReference type="Rhea" id="RHEA-COMP:9955"/>
        <dbReference type="Rhea" id="RHEA-COMP:10186"/>
        <dbReference type="ChEBI" id="CHEBI:15377"/>
        <dbReference type="ChEBI" id="CHEBI:15378"/>
        <dbReference type="ChEBI" id="CHEBI:17790"/>
        <dbReference type="ChEBI" id="CHEBI:78846"/>
        <dbReference type="ChEBI" id="CHEBI:82735"/>
        <dbReference type="EC" id="3.1.1.85"/>
    </reaction>
</comment>
<evidence type="ECO:0000259" key="6">
    <source>
        <dbReference type="Pfam" id="PF00561"/>
    </source>
</evidence>
<comment type="similarity">
    <text evidence="5">Belongs to the AB hydrolase superfamily. Carboxylesterase BioH family.</text>
</comment>
<sequence length="270" mass="28960">MSVYVERRGRGPDLVLLHGWGMNGAVWQGLAPRLEADFRLHLVDLPGFGHSPALPAHARLDDWAAAVLGAVPDEAAWLGWSLGGLVATHAALQAPMRVRSLITLASSPRFVAEDDWPGIKPAVLAAFEQQLAEDHHQVVNRFLALQAMGSEHAREDIRQLRDSLAQKPGPDPAALAAGLALLGGVDLRTGLSRLQLPMLRLYGRLDGLVPRKAVALVDALAPHSQSHVEPRASHASFISHPEATAEQIRAFLLNVAGRQDPDTGLSISVS</sequence>
<evidence type="ECO:0000313" key="8">
    <source>
        <dbReference type="Proteomes" id="UP001501479"/>
    </source>
</evidence>
<dbReference type="InterPro" id="IPR029058">
    <property type="entry name" value="AB_hydrolase_fold"/>
</dbReference>
<dbReference type="SUPFAM" id="SSF53474">
    <property type="entry name" value="alpha/beta-Hydrolases"/>
    <property type="match status" value="1"/>
</dbReference>
<evidence type="ECO:0000256" key="2">
    <source>
        <dbReference type="ARBA" id="ARBA00022490"/>
    </source>
</evidence>
<keyword evidence="8" id="KW-1185">Reference proteome</keyword>
<dbReference type="Gene3D" id="3.40.50.1820">
    <property type="entry name" value="alpha/beta hydrolase"/>
    <property type="match status" value="1"/>
</dbReference>
<feature type="active site" description="Nucleophile" evidence="5">
    <location>
        <position position="81"/>
    </location>
</feature>
<dbReference type="PANTHER" id="PTHR43194">
    <property type="entry name" value="HYDROLASE ALPHA/BETA FOLD FAMILY"/>
    <property type="match status" value="1"/>
</dbReference>
<evidence type="ECO:0000313" key="7">
    <source>
        <dbReference type="EMBL" id="GAA3718082.1"/>
    </source>
</evidence>
<protein>
    <recommendedName>
        <fullName evidence="5">Pimeloyl-[acyl-carrier protein] methyl ester esterase</fullName>
        <ecNumber evidence="5">3.1.1.85</ecNumber>
    </recommendedName>
    <alternativeName>
        <fullName evidence="5">Biotin synthesis protein BioH</fullName>
    </alternativeName>
    <alternativeName>
        <fullName evidence="5">Carboxylesterase BioH</fullName>
    </alternativeName>
</protein>
<keyword evidence="2 5" id="KW-0963">Cytoplasm</keyword>
<feature type="binding site" evidence="5">
    <location>
        <position position="20"/>
    </location>
    <ligand>
        <name>substrate</name>
    </ligand>
</feature>
<feature type="binding site" evidence="5">
    <location>
        <begin position="81"/>
        <end position="82"/>
    </location>
    <ligand>
        <name>substrate</name>
    </ligand>
</feature>
<comment type="pathway">
    <text evidence="5">Cofactor biosynthesis; biotin biosynthesis.</text>
</comment>
<dbReference type="PRINTS" id="PR00111">
    <property type="entry name" value="ABHYDROLASE"/>
</dbReference>
<keyword evidence="1 5" id="KW-0719">Serine esterase</keyword>
<dbReference type="PANTHER" id="PTHR43194:SF5">
    <property type="entry name" value="PIMELOYL-[ACYL-CARRIER PROTEIN] METHYL ESTER ESTERASE"/>
    <property type="match status" value="1"/>
</dbReference>
<dbReference type="RefSeq" id="WP_344965360.1">
    <property type="nucleotide sequence ID" value="NZ_BAABDS010000039.1"/>
</dbReference>
<feature type="active site" evidence="5">
    <location>
        <position position="206"/>
    </location>
</feature>
<reference evidence="8" key="1">
    <citation type="journal article" date="2019" name="Int. J. Syst. Evol. Microbiol.">
        <title>The Global Catalogue of Microorganisms (GCM) 10K type strain sequencing project: providing services to taxonomists for standard genome sequencing and annotation.</title>
        <authorList>
            <consortium name="The Broad Institute Genomics Platform"/>
            <consortium name="The Broad Institute Genome Sequencing Center for Infectious Disease"/>
            <person name="Wu L."/>
            <person name="Ma J."/>
        </authorList>
    </citation>
    <scope>NUCLEOTIDE SEQUENCE [LARGE SCALE GENOMIC DNA]</scope>
    <source>
        <strain evidence="8">JCM 17329</strain>
    </source>
</reference>
<feature type="domain" description="AB hydrolase-1" evidence="6">
    <location>
        <begin position="14"/>
        <end position="241"/>
    </location>
</feature>
<evidence type="ECO:0000256" key="1">
    <source>
        <dbReference type="ARBA" id="ARBA00022487"/>
    </source>
</evidence>
<name>A0ABP7EEJ4_9GAMM</name>
<dbReference type="EC" id="3.1.1.85" evidence="5"/>
<keyword evidence="4 5" id="KW-0378">Hydrolase</keyword>
<comment type="function">
    <text evidence="5">The physiological role of BioH is to remove the methyl group introduced by BioC when the pimeloyl moiety is complete. It allows to synthesize pimeloyl-ACP via the fatty acid synthetic pathway through the hydrolysis of the ester bonds of pimeloyl-ACP esters.</text>
</comment>
<dbReference type="InterPro" id="IPR000073">
    <property type="entry name" value="AB_hydrolase_1"/>
</dbReference>
<feature type="active site" evidence="5">
    <location>
        <position position="234"/>
    </location>
</feature>
<keyword evidence="3 5" id="KW-0093">Biotin biosynthesis</keyword>
<dbReference type="NCBIfam" id="TIGR01738">
    <property type="entry name" value="bioH"/>
    <property type="match status" value="1"/>
</dbReference>
<gene>
    <name evidence="5 7" type="primary">bioH</name>
    <name evidence="7" type="ORF">GCM10022421_27640</name>
</gene>
<dbReference type="InterPro" id="IPR050228">
    <property type="entry name" value="Carboxylesterase_BioH"/>
</dbReference>
<evidence type="ECO:0000256" key="5">
    <source>
        <dbReference type="HAMAP-Rule" id="MF_01260"/>
    </source>
</evidence>
<proteinExistence type="inferred from homology"/>
<organism evidence="7 8">
    <name type="scientific">Oceanisphaera sediminis</name>
    <dbReference type="NCBI Taxonomy" id="981381"/>
    <lineage>
        <taxon>Bacteria</taxon>
        <taxon>Pseudomonadati</taxon>
        <taxon>Pseudomonadota</taxon>
        <taxon>Gammaproteobacteria</taxon>
        <taxon>Aeromonadales</taxon>
        <taxon>Aeromonadaceae</taxon>
        <taxon>Oceanisphaera</taxon>
    </lineage>
</organism>
<comment type="subcellular location">
    <subcellularLocation>
        <location evidence="5">Cytoplasm</location>
    </subcellularLocation>
</comment>
<accession>A0ABP7EEJ4</accession>
<evidence type="ECO:0000256" key="4">
    <source>
        <dbReference type="ARBA" id="ARBA00022801"/>
    </source>
</evidence>
<dbReference type="Proteomes" id="UP001501479">
    <property type="component" value="Unassembled WGS sequence"/>
</dbReference>
<feature type="binding site" evidence="5">
    <location>
        <begin position="142"/>
        <end position="146"/>
    </location>
    <ligand>
        <name>substrate</name>
    </ligand>
</feature>